<organism evidence="3 4">
    <name type="scientific">Pendulispora albinea</name>
    <dbReference type="NCBI Taxonomy" id="2741071"/>
    <lineage>
        <taxon>Bacteria</taxon>
        <taxon>Pseudomonadati</taxon>
        <taxon>Myxococcota</taxon>
        <taxon>Myxococcia</taxon>
        <taxon>Myxococcales</taxon>
        <taxon>Sorangiineae</taxon>
        <taxon>Pendulisporaceae</taxon>
        <taxon>Pendulispora</taxon>
    </lineage>
</organism>
<gene>
    <name evidence="3" type="ORF">LZC94_12400</name>
</gene>
<dbReference type="EMBL" id="CP089984">
    <property type="protein sequence ID" value="WXB18047.1"/>
    <property type="molecule type" value="Genomic_DNA"/>
</dbReference>
<dbReference type="Proteomes" id="UP001370348">
    <property type="component" value="Chromosome"/>
</dbReference>
<accession>A0ABZ2M4W5</accession>
<sequence length="567" mass="62974">MVTPMEPLALAANAAPETLLDEFAEERVYIAVHDASRLAWNVSVPVLESGRLAYELTVELEVPTNVVGSFDPWAGLQSYARLDGESERGAKNERGTKSPPGTPEAFRREIIGVSFKLARARSGFARHCTLVQSSNLPDADHVHALVLWIAAGRGALAQARSSLLRAAPARDARDERSSPDERAARDERGSPDERTARVERSSPDERAARDERDERDPGDERAKERRLADEFLSAQLWSVLTDCARALADTKRALLERSRSEADALDAVEEALSDALREEIAYRRQAQFIYAEPANALELERLVARLRGLKKHFERVLFLEIESYEVLNRLGSWFSAAAAMLAYLWFFFWQLTLERHRGTAAIGSGVLVFALVTAVVYASRERLKEAGRNWLAGRAQSMFAQRRTHYRLPAQPVLPAQAVLPLRPSRRGAVVGAARESFSQSVAQRPDPVSPEASSMLDVTVLRFSHRGFVAAPSEVAGPLQSRGRAAQVRLVFRLDLSPLLPRLHDAVRGFASPNCETGRIVILDVPRNYELPVHATLRFPGTHEDVHRTLVLNKNGLCRIDERAAT</sequence>
<evidence type="ECO:0000313" key="3">
    <source>
        <dbReference type="EMBL" id="WXB18047.1"/>
    </source>
</evidence>
<protein>
    <submittedName>
        <fullName evidence="3">Uncharacterized protein</fullName>
    </submittedName>
</protein>
<keyword evidence="2" id="KW-0472">Membrane</keyword>
<evidence type="ECO:0000256" key="1">
    <source>
        <dbReference type="SAM" id="MobiDB-lite"/>
    </source>
</evidence>
<keyword evidence="2" id="KW-0812">Transmembrane</keyword>
<name>A0ABZ2M4W5_9BACT</name>
<dbReference type="RefSeq" id="WP_394827687.1">
    <property type="nucleotide sequence ID" value="NZ_CP089984.1"/>
</dbReference>
<evidence type="ECO:0000256" key="2">
    <source>
        <dbReference type="SAM" id="Phobius"/>
    </source>
</evidence>
<feature type="compositionally biased region" description="Basic and acidic residues" evidence="1">
    <location>
        <begin position="85"/>
        <end position="96"/>
    </location>
</feature>
<keyword evidence="2" id="KW-1133">Transmembrane helix</keyword>
<feature type="region of interest" description="Disordered" evidence="1">
    <location>
        <begin position="85"/>
        <end position="105"/>
    </location>
</feature>
<proteinExistence type="predicted"/>
<keyword evidence="4" id="KW-1185">Reference proteome</keyword>
<reference evidence="3 4" key="1">
    <citation type="submission" date="2021-12" db="EMBL/GenBank/DDBJ databases">
        <title>Discovery of the Pendulisporaceae a myxobacterial family with distinct sporulation behavior and unique specialized metabolism.</title>
        <authorList>
            <person name="Garcia R."/>
            <person name="Popoff A."/>
            <person name="Bader C.D."/>
            <person name="Loehr J."/>
            <person name="Walesch S."/>
            <person name="Walt C."/>
            <person name="Boldt J."/>
            <person name="Bunk B."/>
            <person name="Haeckl F.J.F.P.J."/>
            <person name="Gunesch A.P."/>
            <person name="Birkelbach J."/>
            <person name="Nuebel U."/>
            <person name="Pietschmann T."/>
            <person name="Bach T."/>
            <person name="Mueller R."/>
        </authorList>
    </citation>
    <scope>NUCLEOTIDE SEQUENCE [LARGE SCALE GENOMIC DNA]</scope>
    <source>
        <strain evidence="3 4">MSr11954</strain>
    </source>
</reference>
<feature type="transmembrane region" description="Helical" evidence="2">
    <location>
        <begin position="330"/>
        <end position="348"/>
    </location>
</feature>
<feature type="compositionally biased region" description="Basic and acidic residues" evidence="1">
    <location>
        <begin position="168"/>
        <end position="224"/>
    </location>
</feature>
<feature type="transmembrane region" description="Helical" evidence="2">
    <location>
        <begin position="360"/>
        <end position="378"/>
    </location>
</feature>
<feature type="region of interest" description="Disordered" evidence="1">
    <location>
        <begin position="165"/>
        <end position="224"/>
    </location>
</feature>
<evidence type="ECO:0000313" key="4">
    <source>
        <dbReference type="Proteomes" id="UP001370348"/>
    </source>
</evidence>